<dbReference type="Pfam" id="PF01693">
    <property type="entry name" value="Cauli_VI"/>
    <property type="match status" value="1"/>
</dbReference>
<keyword evidence="3" id="KW-1185">Reference proteome</keyword>
<accession>A0AAD6ZA89</accession>
<dbReference type="InterPro" id="IPR009027">
    <property type="entry name" value="Ribosomal_bL9/RNase_H1_N"/>
</dbReference>
<dbReference type="InterPro" id="IPR037056">
    <property type="entry name" value="RNase_H1_N_sf"/>
</dbReference>
<dbReference type="AlphaFoldDB" id="A0AAD6ZA89"/>
<dbReference type="SUPFAM" id="SSF55658">
    <property type="entry name" value="L9 N-domain-like"/>
    <property type="match status" value="1"/>
</dbReference>
<dbReference type="Proteomes" id="UP001218218">
    <property type="component" value="Unassembled WGS sequence"/>
</dbReference>
<comment type="caution">
    <text evidence="2">The sequence shown here is derived from an EMBL/GenBank/DDBJ whole genome shotgun (WGS) entry which is preliminary data.</text>
</comment>
<name>A0AAD6ZA89_9AGAR</name>
<evidence type="ECO:0000313" key="3">
    <source>
        <dbReference type="Proteomes" id="UP001218218"/>
    </source>
</evidence>
<dbReference type="InterPro" id="IPR011320">
    <property type="entry name" value="RNase_H1_N"/>
</dbReference>
<gene>
    <name evidence="2" type="ORF">DFH08DRAFT_973124</name>
</gene>
<feature type="domain" description="Ribonuclease H1 N-terminal" evidence="1">
    <location>
        <begin position="47"/>
        <end position="90"/>
    </location>
</feature>
<proteinExistence type="predicted"/>
<evidence type="ECO:0000313" key="2">
    <source>
        <dbReference type="EMBL" id="KAJ7312911.1"/>
    </source>
</evidence>
<sequence>MSVDALVNATASLSLQYQCCDHCCKPTFFFLPDDPSEEVLSRHSKCKFYVVKRGSVGSEGIYTDWDVAKTKVNRISNAAHEASKTADGARAIWAQHCHRFHTHSPSLAAARPPPIAAKHTYVEIKTPPTINAHSAPITRSRKSLHANNAPKILPRVREPARDAEAELLSAAGSTLLVGNSLEDVEDDDEVTLVGGARFYRVFGSSRVHTSRDTVVPELGTSAGLLVGRSLAAVDVDGV</sequence>
<reference evidence="2" key="1">
    <citation type="submission" date="2023-03" db="EMBL/GenBank/DDBJ databases">
        <title>Massive genome expansion in bonnet fungi (Mycena s.s.) driven by repeated elements and novel gene families across ecological guilds.</title>
        <authorList>
            <consortium name="Lawrence Berkeley National Laboratory"/>
            <person name="Harder C.B."/>
            <person name="Miyauchi S."/>
            <person name="Viragh M."/>
            <person name="Kuo A."/>
            <person name="Thoen E."/>
            <person name="Andreopoulos B."/>
            <person name="Lu D."/>
            <person name="Skrede I."/>
            <person name="Drula E."/>
            <person name="Henrissat B."/>
            <person name="Morin E."/>
            <person name="Kohler A."/>
            <person name="Barry K."/>
            <person name="LaButti K."/>
            <person name="Morin E."/>
            <person name="Salamov A."/>
            <person name="Lipzen A."/>
            <person name="Mereny Z."/>
            <person name="Hegedus B."/>
            <person name="Baldrian P."/>
            <person name="Stursova M."/>
            <person name="Weitz H."/>
            <person name="Taylor A."/>
            <person name="Grigoriev I.V."/>
            <person name="Nagy L.G."/>
            <person name="Martin F."/>
            <person name="Kauserud H."/>
        </authorList>
    </citation>
    <scope>NUCLEOTIDE SEQUENCE</scope>
    <source>
        <strain evidence="2">CBHHK002</strain>
    </source>
</reference>
<dbReference type="Gene3D" id="3.40.970.10">
    <property type="entry name" value="Ribonuclease H1, N-terminal domain"/>
    <property type="match status" value="1"/>
</dbReference>
<evidence type="ECO:0000259" key="1">
    <source>
        <dbReference type="Pfam" id="PF01693"/>
    </source>
</evidence>
<dbReference type="EMBL" id="JARIHO010000069">
    <property type="protein sequence ID" value="KAJ7312911.1"/>
    <property type="molecule type" value="Genomic_DNA"/>
</dbReference>
<organism evidence="2 3">
    <name type="scientific">Mycena albidolilacea</name>
    <dbReference type="NCBI Taxonomy" id="1033008"/>
    <lineage>
        <taxon>Eukaryota</taxon>
        <taxon>Fungi</taxon>
        <taxon>Dikarya</taxon>
        <taxon>Basidiomycota</taxon>
        <taxon>Agaricomycotina</taxon>
        <taxon>Agaricomycetes</taxon>
        <taxon>Agaricomycetidae</taxon>
        <taxon>Agaricales</taxon>
        <taxon>Marasmiineae</taxon>
        <taxon>Mycenaceae</taxon>
        <taxon>Mycena</taxon>
    </lineage>
</organism>
<protein>
    <recommendedName>
        <fullName evidence="1">Ribonuclease H1 N-terminal domain-containing protein</fullName>
    </recommendedName>
</protein>